<accession>A0A653BBF0</accession>
<dbReference type="OrthoDB" id="7052179at2"/>
<dbReference type="InterPro" id="IPR010727">
    <property type="entry name" value="DUF1302"/>
</dbReference>
<reference evidence="1" key="1">
    <citation type="submission" date="2018-11" db="EMBL/GenBank/DDBJ databases">
        <authorList>
            <consortium name="Genoscope - CEA"/>
            <person name="William W."/>
        </authorList>
    </citation>
    <scope>NUCLEOTIDE SEQUENCE [LARGE SCALE GENOMIC DNA]</scope>
    <source>
        <strain evidence="1">T9AD</strain>
    </source>
</reference>
<organism evidence="1">
    <name type="scientific">Ectopseudomonas oleovorans</name>
    <name type="common">Pseudomonas oleovorans</name>
    <dbReference type="NCBI Taxonomy" id="301"/>
    <lineage>
        <taxon>Bacteria</taxon>
        <taxon>Pseudomonadati</taxon>
        <taxon>Pseudomonadota</taxon>
        <taxon>Gammaproteobacteria</taxon>
        <taxon>Pseudomonadales</taxon>
        <taxon>Pseudomonadaceae</taxon>
        <taxon>Ectopseudomonas</taxon>
    </lineage>
</organism>
<dbReference type="AlphaFoldDB" id="A0A653BBF0"/>
<dbReference type="Pfam" id="PF06980">
    <property type="entry name" value="DUF1302"/>
    <property type="match status" value="1"/>
</dbReference>
<name>A0A653BBF0_ECTOL</name>
<gene>
    <name evidence="1" type="ORF">POT9AD_5025</name>
</gene>
<proteinExistence type="predicted"/>
<protein>
    <submittedName>
        <fullName evidence="1">Uncharacterized protein</fullName>
    </submittedName>
</protein>
<dbReference type="EMBL" id="LR130779">
    <property type="protein sequence ID" value="VDN66000.1"/>
    <property type="molecule type" value="Genomic_DNA"/>
</dbReference>
<evidence type="ECO:0000313" key="1">
    <source>
        <dbReference type="EMBL" id="VDN66000.1"/>
    </source>
</evidence>
<sequence>MIKTTSALRPLHVSIQLATLALAGQAHALTFQPSEDLSIDLDTTLSYSLAWRVEDRDDKLLANVDGNDGNNAFDKGSLINNRISFVTEANFNWRQDYGVFLRATGFYDNVYDQSNDNGTGTSNCFAGGRCSRPNRFSDDTVDQHREDLRMLDAYVYGNWRVAGHNLNLRVGDQVVSWGESMFYPGISGAQSPVDATKSTTPGVEVKEILLPVGQVFGQINLTDALNLQAYYQYKWEKTELFGVGSYFSSTDYIDEGGFNDASGFLTRLDDEEPSDSGQYGVALTYTAESLNNTEFGLYYVRFHDKQPSLDFRPSLTGHYQVRYFDDIDLYGVSFATNIGDASIAGEVSYRDGQSVMVDDLFSTPVRGKTLQSQLSTVYVFGPTRFADNITLAGEVVHIHVLDNDTSEPIELFPGFILPGSSSDSLALDRDAWGYTVQVTLDYNNVFSGWDMSVPLTFSSAANGDSAINGAINDGAHDNRFSIGSSWRYLDNFTVEARYNAYLGNPNNTGLADRDNVALNFKYRF</sequence>